<evidence type="ECO:0000313" key="5">
    <source>
        <dbReference type="Proteomes" id="UP001175271"/>
    </source>
</evidence>
<name>A0AA39HV17_9BILA</name>
<gene>
    <name evidence="4" type="ORF">QR680_006318</name>
</gene>
<dbReference type="EMBL" id="JAUCMV010000003">
    <property type="protein sequence ID" value="KAK0412630.1"/>
    <property type="molecule type" value="Genomic_DNA"/>
</dbReference>
<dbReference type="InterPro" id="IPR036084">
    <property type="entry name" value="Ser_inhib-like_sf"/>
</dbReference>
<sequence length="92" mass="10278">MILPALCLLLLASSQADTFADPFGTTPKPCDLFEIYYPCRPCPLACNLFQPQYCTLECRPGCDCIPGFIRNGTTTKCVPWLAYCLEKIFPYA</sequence>
<keyword evidence="2" id="KW-0732">Signal</keyword>
<evidence type="ECO:0000256" key="1">
    <source>
        <dbReference type="ARBA" id="ARBA00022900"/>
    </source>
</evidence>
<dbReference type="SUPFAM" id="SSF57567">
    <property type="entry name" value="Serine protease inhibitors"/>
    <property type="match status" value="1"/>
</dbReference>
<protein>
    <recommendedName>
        <fullName evidence="3">TIL domain-containing protein</fullName>
    </recommendedName>
</protein>
<feature type="chain" id="PRO_5041241393" description="TIL domain-containing protein" evidence="2">
    <location>
        <begin position="17"/>
        <end position="92"/>
    </location>
</feature>
<reference evidence="4" key="1">
    <citation type="submission" date="2023-06" db="EMBL/GenBank/DDBJ databases">
        <title>Genomic analysis of the entomopathogenic nematode Steinernema hermaphroditum.</title>
        <authorList>
            <person name="Schwarz E.M."/>
            <person name="Heppert J.K."/>
            <person name="Baniya A."/>
            <person name="Schwartz H.T."/>
            <person name="Tan C.-H."/>
            <person name="Antoshechkin I."/>
            <person name="Sternberg P.W."/>
            <person name="Goodrich-Blair H."/>
            <person name="Dillman A.R."/>
        </authorList>
    </citation>
    <scope>NUCLEOTIDE SEQUENCE</scope>
    <source>
        <strain evidence="4">PS9179</strain>
        <tissue evidence="4">Whole animal</tissue>
    </source>
</reference>
<evidence type="ECO:0000313" key="4">
    <source>
        <dbReference type="EMBL" id="KAK0412630.1"/>
    </source>
</evidence>
<dbReference type="CDD" id="cd19941">
    <property type="entry name" value="TIL"/>
    <property type="match status" value="1"/>
</dbReference>
<evidence type="ECO:0000259" key="3">
    <source>
        <dbReference type="Pfam" id="PF01826"/>
    </source>
</evidence>
<accession>A0AA39HV17</accession>
<proteinExistence type="predicted"/>
<dbReference type="InterPro" id="IPR002919">
    <property type="entry name" value="TIL_dom"/>
</dbReference>
<feature type="domain" description="TIL" evidence="3">
    <location>
        <begin position="30"/>
        <end position="80"/>
    </location>
</feature>
<keyword evidence="1" id="KW-0646">Protease inhibitor</keyword>
<keyword evidence="5" id="KW-1185">Reference proteome</keyword>
<comment type="caution">
    <text evidence="4">The sequence shown here is derived from an EMBL/GenBank/DDBJ whole genome shotgun (WGS) entry which is preliminary data.</text>
</comment>
<feature type="signal peptide" evidence="2">
    <location>
        <begin position="1"/>
        <end position="16"/>
    </location>
</feature>
<dbReference type="Proteomes" id="UP001175271">
    <property type="component" value="Unassembled WGS sequence"/>
</dbReference>
<dbReference type="AlphaFoldDB" id="A0AA39HV17"/>
<organism evidence="4 5">
    <name type="scientific">Steinernema hermaphroditum</name>
    <dbReference type="NCBI Taxonomy" id="289476"/>
    <lineage>
        <taxon>Eukaryota</taxon>
        <taxon>Metazoa</taxon>
        <taxon>Ecdysozoa</taxon>
        <taxon>Nematoda</taxon>
        <taxon>Chromadorea</taxon>
        <taxon>Rhabditida</taxon>
        <taxon>Tylenchina</taxon>
        <taxon>Panagrolaimomorpha</taxon>
        <taxon>Strongyloidoidea</taxon>
        <taxon>Steinernematidae</taxon>
        <taxon>Steinernema</taxon>
    </lineage>
</organism>
<dbReference type="Pfam" id="PF01826">
    <property type="entry name" value="TIL"/>
    <property type="match status" value="1"/>
</dbReference>
<keyword evidence="1" id="KW-0722">Serine protease inhibitor</keyword>
<dbReference type="GO" id="GO:0004867">
    <property type="term" value="F:serine-type endopeptidase inhibitor activity"/>
    <property type="evidence" value="ECO:0007669"/>
    <property type="project" value="UniProtKB-KW"/>
</dbReference>
<dbReference type="Gene3D" id="2.10.25.10">
    <property type="entry name" value="Laminin"/>
    <property type="match status" value="1"/>
</dbReference>
<evidence type="ECO:0000256" key="2">
    <source>
        <dbReference type="SAM" id="SignalP"/>
    </source>
</evidence>